<accession>A0AAV7N3E2</accession>
<name>A0AAV7N3E2_PLEWA</name>
<organism evidence="1 2">
    <name type="scientific">Pleurodeles waltl</name>
    <name type="common">Iberian ribbed newt</name>
    <dbReference type="NCBI Taxonomy" id="8319"/>
    <lineage>
        <taxon>Eukaryota</taxon>
        <taxon>Metazoa</taxon>
        <taxon>Chordata</taxon>
        <taxon>Craniata</taxon>
        <taxon>Vertebrata</taxon>
        <taxon>Euteleostomi</taxon>
        <taxon>Amphibia</taxon>
        <taxon>Batrachia</taxon>
        <taxon>Caudata</taxon>
        <taxon>Salamandroidea</taxon>
        <taxon>Salamandridae</taxon>
        <taxon>Pleurodelinae</taxon>
        <taxon>Pleurodeles</taxon>
    </lineage>
</organism>
<keyword evidence="2" id="KW-1185">Reference proteome</keyword>
<gene>
    <name evidence="1" type="ORF">NDU88_007421</name>
</gene>
<dbReference type="Proteomes" id="UP001066276">
    <property type="component" value="Chromosome 9"/>
</dbReference>
<sequence length="85" mass="9110">MAGPRTHTKDASIREVLTKPVGKKVDQYEETTSHVPLTADGDVTGVVADADPVTNAFLETLFGALRTDITMPKKDITADIKGLTK</sequence>
<dbReference type="AlphaFoldDB" id="A0AAV7N3E2"/>
<proteinExistence type="predicted"/>
<dbReference type="EMBL" id="JANPWB010000013">
    <property type="protein sequence ID" value="KAJ1110066.1"/>
    <property type="molecule type" value="Genomic_DNA"/>
</dbReference>
<comment type="caution">
    <text evidence="1">The sequence shown here is derived from an EMBL/GenBank/DDBJ whole genome shotgun (WGS) entry which is preliminary data.</text>
</comment>
<protein>
    <submittedName>
        <fullName evidence="1">Uncharacterized protein</fullName>
    </submittedName>
</protein>
<evidence type="ECO:0000313" key="1">
    <source>
        <dbReference type="EMBL" id="KAJ1110066.1"/>
    </source>
</evidence>
<evidence type="ECO:0000313" key="2">
    <source>
        <dbReference type="Proteomes" id="UP001066276"/>
    </source>
</evidence>
<reference evidence="1" key="1">
    <citation type="journal article" date="2022" name="bioRxiv">
        <title>Sequencing and chromosome-scale assembly of the giantPleurodeles waltlgenome.</title>
        <authorList>
            <person name="Brown T."/>
            <person name="Elewa A."/>
            <person name="Iarovenko S."/>
            <person name="Subramanian E."/>
            <person name="Araus A.J."/>
            <person name="Petzold A."/>
            <person name="Susuki M."/>
            <person name="Suzuki K.-i.T."/>
            <person name="Hayashi T."/>
            <person name="Toyoda A."/>
            <person name="Oliveira C."/>
            <person name="Osipova E."/>
            <person name="Leigh N.D."/>
            <person name="Simon A."/>
            <person name="Yun M.H."/>
        </authorList>
    </citation>
    <scope>NUCLEOTIDE SEQUENCE</scope>
    <source>
        <strain evidence="1">20211129_DDA</strain>
        <tissue evidence="1">Liver</tissue>
    </source>
</reference>